<dbReference type="InterPro" id="IPR050832">
    <property type="entry name" value="Bact_Acetyltransf"/>
</dbReference>
<comment type="caution">
    <text evidence="4">The sequence shown here is derived from an EMBL/GenBank/DDBJ whole genome shotgun (WGS) entry which is preliminary data.</text>
</comment>
<dbReference type="AlphaFoldDB" id="A0A0F0KJP0"/>
<dbReference type="InterPro" id="IPR016181">
    <property type="entry name" value="Acyl_CoA_acyltransferase"/>
</dbReference>
<dbReference type="EMBL" id="JYIT01000084">
    <property type="protein sequence ID" value="KJL19481.1"/>
    <property type="molecule type" value="Genomic_DNA"/>
</dbReference>
<dbReference type="OrthoDB" id="3174517at2"/>
<dbReference type="InterPro" id="IPR000182">
    <property type="entry name" value="GNAT_dom"/>
</dbReference>
<evidence type="ECO:0000313" key="4">
    <source>
        <dbReference type="EMBL" id="KJL19481.1"/>
    </source>
</evidence>
<dbReference type="GO" id="GO:0016747">
    <property type="term" value="F:acyltransferase activity, transferring groups other than amino-acyl groups"/>
    <property type="evidence" value="ECO:0007669"/>
    <property type="project" value="InterPro"/>
</dbReference>
<dbReference type="SUPFAM" id="SSF55729">
    <property type="entry name" value="Acyl-CoA N-acyltransferases (Nat)"/>
    <property type="match status" value="1"/>
</dbReference>
<dbReference type="Gene3D" id="3.40.630.30">
    <property type="match status" value="1"/>
</dbReference>
<dbReference type="PATRIC" id="fig|582680.7.peg.3190"/>
<dbReference type="Proteomes" id="UP000033448">
    <property type="component" value="Unassembled WGS sequence"/>
</dbReference>
<sequence>MPTFRISSPEDADAHAVLVDYFTLRAADFPGGNYTPTYPSAAAFRAPDGVFLLLEEEEAVVGCGGIRRVAMPDGEGDVFEIKHVFLRPETRGRGWGRLLLDELEARARALGAQALVLDTHHTLEAAGHLYRKSGFVEIPRYNDNPNATRWYRKDLEATRA</sequence>
<evidence type="ECO:0000259" key="3">
    <source>
        <dbReference type="PROSITE" id="PS51186"/>
    </source>
</evidence>
<evidence type="ECO:0000313" key="5">
    <source>
        <dbReference type="Proteomes" id="UP000033448"/>
    </source>
</evidence>
<dbReference type="Pfam" id="PF00583">
    <property type="entry name" value="Acetyltransf_1"/>
    <property type="match status" value="1"/>
</dbReference>
<keyword evidence="5" id="KW-1185">Reference proteome</keyword>
<keyword evidence="1 4" id="KW-0808">Transferase</keyword>
<evidence type="ECO:0000256" key="1">
    <source>
        <dbReference type="ARBA" id="ARBA00022679"/>
    </source>
</evidence>
<dbReference type="PANTHER" id="PTHR43877:SF2">
    <property type="entry name" value="AMINOALKYLPHOSPHONATE N-ACETYLTRANSFERASE-RELATED"/>
    <property type="match status" value="1"/>
</dbReference>
<proteinExistence type="predicted"/>
<keyword evidence="2" id="KW-0012">Acyltransferase</keyword>
<evidence type="ECO:0000256" key="2">
    <source>
        <dbReference type="ARBA" id="ARBA00023315"/>
    </source>
</evidence>
<name>A0A0F0KJP0_9MICO</name>
<reference evidence="4 5" key="1">
    <citation type="submission" date="2015-02" db="EMBL/GenBank/DDBJ databases">
        <title>Draft genome sequences of ten Microbacterium spp. with emphasis on heavy metal contaminated environments.</title>
        <authorList>
            <person name="Corretto E."/>
        </authorList>
    </citation>
    <scope>NUCLEOTIDE SEQUENCE [LARGE SCALE GENOMIC DNA]</scope>
    <source>
        <strain evidence="4 5">DSM 23848</strain>
    </source>
</reference>
<dbReference type="RefSeq" id="WP_045251784.1">
    <property type="nucleotide sequence ID" value="NZ_JYIT01000084.1"/>
</dbReference>
<gene>
    <name evidence="4" type="ORF">RL72_03130</name>
</gene>
<feature type="domain" description="N-acetyltransferase" evidence="3">
    <location>
        <begin position="2"/>
        <end position="156"/>
    </location>
</feature>
<dbReference type="CDD" id="cd04301">
    <property type="entry name" value="NAT_SF"/>
    <property type="match status" value="1"/>
</dbReference>
<accession>A0A0F0KJP0</accession>
<dbReference type="PANTHER" id="PTHR43877">
    <property type="entry name" value="AMINOALKYLPHOSPHONATE N-ACETYLTRANSFERASE-RELATED-RELATED"/>
    <property type="match status" value="1"/>
</dbReference>
<protein>
    <submittedName>
        <fullName evidence="4">Acetyltransferase (GNAT) family protein</fullName>
    </submittedName>
</protein>
<dbReference type="PROSITE" id="PS51186">
    <property type="entry name" value="GNAT"/>
    <property type="match status" value="1"/>
</dbReference>
<organism evidence="4 5">
    <name type="scientific">Microbacterium azadirachtae</name>
    <dbReference type="NCBI Taxonomy" id="582680"/>
    <lineage>
        <taxon>Bacteria</taxon>
        <taxon>Bacillati</taxon>
        <taxon>Actinomycetota</taxon>
        <taxon>Actinomycetes</taxon>
        <taxon>Micrococcales</taxon>
        <taxon>Microbacteriaceae</taxon>
        <taxon>Microbacterium</taxon>
    </lineage>
</organism>